<gene>
    <name evidence="1" type="ORF">PLBR_LOCUS5084</name>
</gene>
<proteinExistence type="predicted"/>
<protein>
    <submittedName>
        <fullName evidence="1">Uncharacterized protein</fullName>
    </submittedName>
</protein>
<geneLocation type="mitochondrion" evidence="1"/>
<accession>A0A3P3YCK8</accession>
<keyword evidence="1" id="KW-0496">Mitochondrion</keyword>
<dbReference type="EMBL" id="OVEO01000008">
    <property type="protein sequence ID" value="SPQ97869.1"/>
    <property type="molecule type" value="Genomic_DNA"/>
</dbReference>
<dbReference type="Proteomes" id="UP000290189">
    <property type="component" value="Unassembled WGS sequence"/>
</dbReference>
<name>A0A3P3YCK8_PLABS</name>
<sequence>MIVISRNRLLAHSFSVAFVDSITMSINPRAGGQYLEPGIREKVVTLSIPFNTAPTTAAFRDMIRRLNSKPTHEAINVRFGNDFKRTPHMLSSPSNIPTGQDPDIGAREIAYLP</sequence>
<reference evidence="1 2" key="1">
    <citation type="submission" date="2018-03" db="EMBL/GenBank/DDBJ databases">
        <authorList>
            <person name="Fogelqvist J."/>
        </authorList>
    </citation>
    <scope>NUCLEOTIDE SEQUENCE [LARGE SCALE GENOMIC DNA]</scope>
</reference>
<evidence type="ECO:0000313" key="2">
    <source>
        <dbReference type="Proteomes" id="UP000290189"/>
    </source>
</evidence>
<organism evidence="1 2">
    <name type="scientific">Plasmodiophora brassicae</name>
    <name type="common">Clubroot disease agent</name>
    <dbReference type="NCBI Taxonomy" id="37360"/>
    <lineage>
        <taxon>Eukaryota</taxon>
        <taxon>Sar</taxon>
        <taxon>Rhizaria</taxon>
        <taxon>Endomyxa</taxon>
        <taxon>Phytomyxea</taxon>
        <taxon>Plasmodiophorida</taxon>
        <taxon>Plasmodiophoridae</taxon>
        <taxon>Plasmodiophora</taxon>
    </lineage>
</organism>
<evidence type="ECO:0000313" key="1">
    <source>
        <dbReference type="EMBL" id="SPQ97869.1"/>
    </source>
</evidence>
<dbReference type="AlphaFoldDB" id="A0A3P3YCK8"/>